<accession>X1K1A5</accession>
<dbReference type="GO" id="GO:0016881">
    <property type="term" value="F:acid-amino acid ligase activity"/>
    <property type="evidence" value="ECO:0007669"/>
    <property type="project" value="TreeGrafter"/>
</dbReference>
<reference evidence="2" key="1">
    <citation type="journal article" date="2014" name="Front. Microbiol.">
        <title>High frequency of phylogenetically diverse reductive dehalogenase-homologous genes in deep subseafloor sedimentary metagenomes.</title>
        <authorList>
            <person name="Kawai M."/>
            <person name="Futagami T."/>
            <person name="Toyoda A."/>
            <person name="Takaki Y."/>
            <person name="Nishi S."/>
            <person name="Hori S."/>
            <person name="Arai W."/>
            <person name="Tsubouchi T."/>
            <person name="Morono Y."/>
            <person name="Uchiyama I."/>
            <person name="Ito T."/>
            <person name="Fujiyama A."/>
            <person name="Inagaki F."/>
            <person name="Takami H."/>
        </authorList>
    </citation>
    <scope>NUCLEOTIDE SEQUENCE</scope>
    <source>
        <strain evidence="2">Expedition CK06-06</strain>
    </source>
</reference>
<dbReference type="InterPro" id="IPR004993">
    <property type="entry name" value="GH3"/>
</dbReference>
<gene>
    <name evidence="2" type="ORF">S03H2_66841</name>
</gene>
<sequence length="186" mass="20602">DGTLTPPGEISAAARGLRFRPSPALARRLEDGIARDGVLLPRHFWNVAFLANWTGGTLKLYLPRLRELFGSVPIRDIGLLASEGRFSIPLADETPAGVAEITSNFLEFIPADRIGEAPPPALRAEQVELGQEYFLVVTNWAGLWRYNMDDRVRVVDRLGDSPVFEFLSRGLHTANITGEKLTEHQV</sequence>
<dbReference type="AlphaFoldDB" id="X1K1A5"/>
<organism evidence="2">
    <name type="scientific">marine sediment metagenome</name>
    <dbReference type="NCBI Taxonomy" id="412755"/>
    <lineage>
        <taxon>unclassified sequences</taxon>
        <taxon>metagenomes</taxon>
        <taxon>ecological metagenomes</taxon>
    </lineage>
</organism>
<dbReference type="EMBL" id="BARU01043688">
    <property type="protein sequence ID" value="GAH84039.1"/>
    <property type="molecule type" value="Genomic_DNA"/>
</dbReference>
<protein>
    <recommendedName>
        <fullName evidence="1">GH3 middle domain-containing protein</fullName>
    </recommendedName>
</protein>
<dbReference type="PANTHER" id="PTHR31901:SF9">
    <property type="entry name" value="GH3 DOMAIN-CONTAINING PROTEIN"/>
    <property type="match status" value="1"/>
</dbReference>
<dbReference type="Pfam" id="PF03321">
    <property type="entry name" value="GH3"/>
    <property type="match status" value="1"/>
</dbReference>
<feature type="non-terminal residue" evidence="2">
    <location>
        <position position="1"/>
    </location>
</feature>
<dbReference type="GO" id="GO:0005737">
    <property type="term" value="C:cytoplasm"/>
    <property type="evidence" value="ECO:0007669"/>
    <property type="project" value="TreeGrafter"/>
</dbReference>
<feature type="domain" description="GH3 middle" evidence="1">
    <location>
        <begin position="102"/>
        <end position="169"/>
    </location>
</feature>
<dbReference type="PANTHER" id="PTHR31901">
    <property type="entry name" value="GH3 DOMAIN-CONTAINING PROTEIN"/>
    <property type="match status" value="1"/>
</dbReference>
<evidence type="ECO:0000259" key="1">
    <source>
        <dbReference type="Pfam" id="PF23571"/>
    </source>
</evidence>
<dbReference type="Pfam" id="PF23571">
    <property type="entry name" value="GH3_M"/>
    <property type="match status" value="1"/>
</dbReference>
<proteinExistence type="predicted"/>
<dbReference type="InterPro" id="IPR055377">
    <property type="entry name" value="GH3_M"/>
</dbReference>
<name>X1K1A5_9ZZZZ</name>
<feature type="non-terminal residue" evidence="2">
    <location>
        <position position="186"/>
    </location>
</feature>
<evidence type="ECO:0000313" key="2">
    <source>
        <dbReference type="EMBL" id="GAH84039.1"/>
    </source>
</evidence>
<comment type="caution">
    <text evidence="2">The sequence shown here is derived from an EMBL/GenBank/DDBJ whole genome shotgun (WGS) entry which is preliminary data.</text>
</comment>